<dbReference type="Proteomes" id="UP000515150">
    <property type="component" value="Chromosome 9"/>
</dbReference>
<dbReference type="OrthoDB" id="6367975at2759"/>
<reference evidence="3" key="1">
    <citation type="submission" date="2025-08" db="UniProtKB">
        <authorList>
            <consortium name="RefSeq"/>
        </authorList>
    </citation>
    <scope>IDENTIFICATION</scope>
</reference>
<keyword evidence="2" id="KW-1185">Reference proteome</keyword>
<organism evidence="2 3">
    <name type="scientific">Betta splendens</name>
    <name type="common">Siamese fighting fish</name>
    <dbReference type="NCBI Taxonomy" id="158456"/>
    <lineage>
        <taxon>Eukaryota</taxon>
        <taxon>Metazoa</taxon>
        <taxon>Chordata</taxon>
        <taxon>Craniata</taxon>
        <taxon>Vertebrata</taxon>
        <taxon>Euteleostomi</taxon>
        <taxon>Actinopterygii</taxon>
        <taxon>Neopterygii</taxon>
        <taxon>Teleostei</taxon>
        <taxon>Neoteleostei</taxon>
        <taxon>Acanthomorphata</taxon>
        <taxon>Anabantaria</taxon>
        <taxon>Anabantiformes</taxon>
        <taxon>Anabantoidei</taxon>
        <taxon>Osphronemidae</taxon>
        <taxon>Betta</taxon>
    </lineage>
</organism>
<evidence type="ECO:0000256" key="1">
    <source>
        <dbReference type="SAM" id="MobiDB-lite"/>
    </source>
</evidence>
<dbReference type="AlphaFoldDB" id="A0A9W2Y096"/>
<gene>
    <name evidence="3" type="primary">LOC129604557</name>
</gene>
<proteinExistence type="predicted"/>
<name>A0A9W2Y096_BETSP</name>
<sequence>MEFFSSSLPEDIHGDFQRLAKEYAEAGSPKVWLGVVNMAIEILEDEFWWREYPGVQALFDRLQLMRRDLARTLRAPSARVSAAFPVAAPAVHVSVPAANPADHVHVPVAALAVHVSVPAANPAGHVHVPVAAPSAAASVRNSDPAAETQPPPLSAPQTTVSRRRPRRRRRGHGSGIQGPETSVAVAEQLSSPAKHSLGSPTDCVMSIAGIPDSVAQRIHLLCSPPVAFLFAHLMDTADSTADQGTKEQLFEEAAALILREPALREALQPQACSQQPHQLLRLSQEPFGEVPEVPAAHRAPVVWPRPRSSQLLVARSRPRSSRFLAARLRAHLHQFLAARLRPHLHRFLVVRRRPRLHVCPRLWSLLRLWFRPRLHVCPRLRFVCRTGGLAPVTSCRLGGAASAVVVRRDSGVLGSPPSGGGWTWPRPPGLC</sequence>
<accession>A0A9W2Y096</accession>
<dbReference type="RefSeq" id="XP_055367377.1">
    <property type="nucleotide sequence ID" value="XM_055511402.1"/>
</dbReference>
<feature type="compositionally biased region" description="Basic residues" evidence="1">
    <location>
        <begin position="161"/>
        <end position="172"/>
    </location>
</feature>
<protein>
    <submittedName>
        <fullName evidence="3">Uncharacterized protein LOC129604557</fullName>
    </submittedName>
</protein>
<dbReference type="GeneID" id="129604557"/>
<dbReference type="KEGG" id="bspl:129604557"/>
<evidence type="ECO:0000313" key="2">
    <source>
        <dbReference type="Proteomes" id="UP000515150"/>
    </source>
</evidence>
<evidence type="ECO:0000313" key="3">
    <source>
        <dbReference type="RefSeq" id="XP_055367377.1"/>
    </source>
</evidence>
<feature type="region of interest" description="Disordered" evidence="1">
    <location>
        <begin position="134"/>
        <end position="181"/>
    </location>
</feature>